<comment type="similarity">
    <text evidence="4 13">Belongs to the glycosyltransferase 31 family.</text>
</comment>
<dbReference type="Gene3D" id="3.90.550.50">
    <property type="match status" value="1"/>
</dbReference>
<sequence>MSSVRWVILGTLPIFALSLGCFLVFYLDVDFKSPIAQTLAFMGSTASAFAVPGPVGEPGPKYNFSMFVGVLTRADLYTARHRLRLAYGAQPKTVADIDLRFIFCNLTKEDQRVLVGLEILLYNDIIILNCTENMNDGKTFTYFSSLPKILPRKYDYVMKTDDDTFFRLGPLVESLAAQPREDFYYGFIIPCDRNETFGSGIYMSGMGYVVSWDIVDWISRSNITRDEKIGPEDKMFGWFLDKGKKANHRYNVKPRMYDYPGTNGFPCAREHLVPDTVAVHKLKSQESWVATLSYFNVTRGIKPSKLYHLD</sequence>
<feature type="transmembrane region" description="Helical" evidence="13">
    <location>
        <begin position="6"/>
        <end position="27"/>
    </location>
</feature>
<evidence type="ECO:0000256" key="12">
    <source>
        <dbReference type="ARBA" id="ARBA00023211"/>
    </source>
</evidence>
<evidence type="ECO:0000256" key="13">
    <source>
        <dbReference type="RuleBase" id="RU363063"/>
    </source>
</evidence>
<evidence type="ECO:0000256" key="1">
    <source>
        <dbReference type="ARBA" id="ARBA00001936"/>
    </source>
</evidence>
<keyword evidence="9 13" id="KW-1133">Transmembrane helix</keyword>
<dbReference type="PROSITE" id="PS51257">
    <property type="entry name" value="PROKAR_LIPOPROTEIN"/>
    <property type="match status" value="1"/>
</dbReference>
<dbReference type="Proteomes" id="UP000652761">
    <property type="component" value="Unassembled WGS sequence"/>
</dbReference>
<evidence type="ECO:0000256" key="7">
    <source>
        <dbReference type="ARBA" id="ARBA00022692"/>
    </source>
</evidence>
<evidence type="ECO:0000256" key="5">
    <source>
        <dbReference type="ARBA" id="ARBA00022676"/>
    </source>
</evidence>
<evidence type="ECO:0000256" key="3">
    <source>
        <dbReference type="ARBA" id="ARBA00004922"/>
    </source>
</evidence>
<evidence type="ECO:0000256" key="6">
    <source>
        <dbReference type="ARBA" id="ARBA00022679"/>
    </source>
</evidence>
<dbReference type="PANTHER" id="PTHR11214">
    <property type="entry name" value="BETA-1,3-N-ACETYLGLUCOSAMINYLTRANSFERASE"/>
    <property type="match status" value="1"/>
</dbReference>
<dbReference type="EMBL" id="NMUH01000314">
    <property type="protein sequence ID" value="MQL76716.1"/>
    <property type="molecule type" value="Genomic_DNA"/>
</dbReference>
<dbReference type="InterPro" id="IPR002659">
    <property type="entry name" value="Glyco_trans_31"/>
</dbReference>
<dbReference type="PANTHER" id="PTHR11214:SF351">
    <property type="entry name" value="BETA-1,3-GALACTOSYLTRANSFERASE PVG3"/>
    <property type="match status" value="1"/>
</dbReference>
<evidence type="ECO:0000256" key="4">
    <source>
        <dbReference type="ARBA" id="ARBA00008661"/>
    </source>
</evidence>
<evidence type="ECO:0000313" key="14">
    <source>
        <dbReference type="EMBL" id="MQL76716.1"/>
    </source>
</evidence>
<keyword evidence="11 13" id="KW-0472">Membrane</keyword>
<comment type="cofactor">
    <cofactor evidence="1 13">
        <name>Mn(2+)</name>
        <dbReference type="ChEBI" id="CHEBI:29035"/>
    </cofactor>
</comment>
<evidence type="ECO:0000256" key="9">
    <source>
        <dbReference type="ARBA" id="ARBA00022989"/>
    </source>
</evidence>
<reference evidence="14" key="1">
    <citation type="submission" date="2017-07" db="EMBL/GenBank/DDBJ databases">
        <title>Taro Niue Genome Assembly and Annotation.</title>
        <authorList>
            <person name="Atibalentja N."/>
            <person name="Keating K."/>
            <person name="Fields C.J."/>
        </authorList>
    </citation>
    <scope>NUCLEOTIDE SEQUENCE</scope>
    <source>
        <strain evidence="14">Niue_2</strain>
        <tissue evidence="14">Leaf</tissue>
    </source>
</reference>
<keyword evidence="5 13" id="KW-0328">Glycosyltransferase</keyword>
<evidence type="ECO:0000313" key="15">
    <source>
        <dbReference type="Proteomes" id="UP000652761"/>
    </source>
</evidence>
<comment type="subcellular location">
    <subcellularLocation>
        <location evidence="2 13">Golgi apparatus membrane</location>
        <topology evidence="2 13">Single-pass type II membrane protein</topology>
    </subcellularLocation>
</comment>
<dbReference type="Pfam" id="PF01762">
    <property type="entry name" value="Galactosyl_T"/>
    <property type="match status" value="1"/>
</dbReference>
<protein>
    <recommendedName>
        <fullName evidence="13">Hexosyltransferase</fullName>
        <ecNumber evidence="13">2.4.1.-</ecNumber>
    </recommendedName>
</protein>
<dbReference type="UniPathway" id="UPA00378"/>
<keyword evidence="15" id="KW-1185">Reference proteome</keyword>
<evidence type="ECO:0000256" key="8">
    <source>
        <dbReference type="ARBA" id="ARBA00022968"/>
    </source>
</evidence>
<name>A0A843U341_COLES</name>
<dbReference type="OrthoDB" id="2139606at2759"/>
<keyword evidence="7 13" id="KW-0812">Transmembrane</keyword>
<keyword evidence="10 13" id="KW-0333">Golgi apparatus</keyword>
<keyword evidence="6" id="KW-0808">Transferase</keyword>
<dbReference type="AlphaFoldDB" id="A0A843U341"/>
<dbReference type="GO" id="GO:0000139">
    <property type="term" value="C:Golgi membrane"/>
    <property type="evidence" value="ECO:0007669"/>
    <property type="project" value="UniProtKB-SubCell"/>
</dbReference>
<evidence type="ECO:0000256" key="11">
    <source>
        <dbReference type="ARBA" id="ARBA00023136"/>
    </source>
</evidence>
<dbReference type="EC" id="2.4.1.-" evidence="13"/>
<dbReference type="GO" id="GO:0016758">
    <property type="term" value="F:hexosyltransferase activity"/>
    <property type="evidence" value="ECO:0007669"/>
    <property type="project" value="InterPro"/>
</dbReference>
<dbReference type="SMR" id="A0A843U341"/>
<keyword evidence="12 13" id="KW-0464">Manganese</keyword>
<gene>
    <name evidence="14" type="ORF">Taro_009102</name>
</gene>
<accession>A0A843U341</accession>
<evidence type="ECO:0000256" key="10">
    <source>
        <dbReference type="ARBA" id="ARBA00023034"/>
    </source>
</evidence>
<keyword evidence="8 13" id="KW-0735">Signal-anchor</keyword>
<proteinExistence type="inferred from homology"/>
<evidence type="ECO:0000256" key="2">
    <source>
        <dbReference type="ARBA" id="ARBA00004323"/>
    </source>
</evidence>
<organism evidence="14 15">
    <name type="scientific">Colocasia esculenta</name>
    <name type="common">Wild taro</name>
    <name type="synonym">Arum esculentum</name>
    <dbReference type="NCBI Taxonomy" id="4460"/>
    <lineage>
        <taxon>Eukaryota</taxon>
        <taxon>Viridiplantae</taxon>
        <taxon>Streptophyta</taxon>
        <taxon>Embryophyta</taxon>
        <taxon>Tracheophyta</taxon>
        <taxon>Spermatophyta</taxon>
        <taxon>Magnoliopsida</taxon>
        <taxon>Liliopsida</taxon>
        <taxon>Araceae</taxon>
        <taxon>Aroideae</taxon>
        <taxon>Colocasieae</taxon>
        <taxon>Colocasia</taxon>
    </lineage>
</organism>
<comment type="caution">
    <text evidence="14">The sequence shown here is derived from an EMBL/GenBank/DDBJ whole genome shotgun (WGS) entry which is preliminary data.</text>
</comment>
<comment type="pathway">
    <text evidence="3">Protein modification; protein glycosylation.</text>
</comment>